<dbReference type="RefSeq" id="XP_062653528.1">
    <property type="nucleotide sequence ID" value="XM_062797596.1"/>
</dbReference>
<evidence type="ECO:0000313" key="2">
    <source>
        <dbReference type="Proteomes" id="UP001302602"/>
    </source>
</evidence>
<dbReference type="EMBL" id="MU853223">
    <property type="protein sequence ID" value="KAK4129757.1"/>
    <property type="molecule type" value="Genomic_DNA"/>
</dbReference>
<organism evidence="1 2">
    <name type="scientific">Parathielavia appendiculata</name>
    <dbReference type="NCBI Taxonomy" id="2587402"/>
    <lineage>
        <taxon>Eukaryota</taxon>
        <taxon>Fungi</taxon>
        <taxon>Dikarya</taxon>
        <taxon>Ascomycota</taxon>
        <taxon>Pezizomycotina</taxon>
        <taxon>Sordariomycetes</taxon>
        <taxon>Sordariomycetidae</taxon>
        <taxon>Sordariales</taxon>
        <taxon>Chaetomiaceae</taxon>
        <taxon>Parathielavia</taxon>
    </lineage>
</organism>
<dbReference type="GeneID" id="87834375"/>
<evidence type="ECO:0000313" key="1">
    <source>
        <dbReference type="EMBL" id="KAK4129757.1"/>
    </source>
</evidence>
<name>A0AAN6Z983_9PEZI</name>
<accession>A0AAN6Z983</accession>
<gene>
    <name evidence="1" type="ORF">N657DRAFT_92335</name>
</gene>
<comment type="caution">
    <text evidence="1">The sequence shown here is derived from an EMBL/GenBank/DDBJ whole genome shotgun (WGS) entry which is preliminary data.</text>
</comment>
<proteinExistence type="predicted"/>
<protein>
    <submittedName>
        <fullName evidence="1">Uncharacterized protein</fullName>
    </submittedName>
</protein>
<keyword evidence="2" id="KW-1185">Reference proteome</keyword>
<reference evidence="1" key="1">
    <citation type="journal article" date="2023" name="Mol. Phylogenet. Evol.">
        <title>Genome-scale phylogeny and comparative genomics of the fungal order Sordariales.</title>
        <authorList>
            <person name="Hensen N."/>
            <person name="Bonometti L."/>
            <person name="Westerberg I."/>
            <person name="Brannstrom I.O."/>
            <person name="Guillou S."/>
            <person name="Cros-Aarteil S."/>
            <person name="Calhoun S."/>
            <person name="Haridas S."/>
            <person name="Kuo A."/>
            <person name="Mondo S."/>
            <person name="Pangilinan J."/>
            <person name="Riley R."/>
            <person name="LaButti K."/>
            <person name="Andreopoulos B."/>
            <person name="Lipzen A."/>
            <person name="Chen C."/>
            <person name="Yan M."/>
            <person name="Daum C."/>
            <person name="Ng V."/>
            <person name="Clum A."/>
            <person name="Steindorff A."/>
            <person name="Ohm R.A."/>
            <person name="Martin F."/>
            <person name="Silar P."/>
            <person name="Natvig D.O."/>
            <person name="Lalanne C."/>
            <person name="Gautier V."/>
            <person name="Ament-Velasquez S.L."/>
            <person name="Kruys A."/>
            <person name="Hutchinson M.I."/>
            <person name="Powell A.J."/>
            <person name="Barry K."/>
            <person name="Miller A.N."/>
            <person name="Grigoriev I.V."/>
            <person name="Debuchy R."/>
            <person name="Gladieux P."/>
            <person name="Hiltunen Thoren M."/>
            <person name="Johannesson H."/>
        </authorList>
    </citation>
    <scope>NUCLEOTIDE SEQUENCE</scope>
    <source>
        <strain evidence="1">CBS 731.68</strain>
    </source>
</reference>
<dbReference type="Proteomes" id="UP001302602">
    <property type="component" value="Unassembled WGS sequence"/>
</dbReference>
<dbReference type="AlphaFoldDB" id="A0AAN6Z983"/>
<reference evidence="1" key="2">
    <citation type="submission" date="2023-05" db="EMBL/GenBank/DDBJ databases">
        <authorList>
            <consortium name="Lawrence Berkeley National Laboratory"/>
            <person name="Steindorff A."/>
            <person name="Hensen N."/>
            <person name="Bonometti L."/>
            <person name="Westerberg I."/>
            <person name="Brannstrom I.O."/>
            <person name="Guillou S."/>
            <person name="Cros-Aarteil S."/>
            <person name="Calhoun S."/>
            <person name="Haridas S."/>
            <person name="Kuo A."/>
            <person name="Mondo S."/>
            <person name="Pangilinan J."/>
            <person name="Riley R."/>
            <person name="Labutti K."/>
            <person name="Andreopoulos B."/>
            <person name="Lipzen A."/>
            <person name="Chen C."/>
            <person name="Yanf M."/>
            <person name="Daum C."/>
            <person name="Ng V."/>
            <person name="Clum A."/>
            <person name="Ohm R."/>
            <person name="Martin F."/>
            <person name="Silar P."/>
            <person name="Natvig D."/>
            <person name="Lalanne C."/>
            <person name="Gautier V."/>
            <person name="Ament-Velasquez S.L."/>
            <person name="Kruys A."/>
            <person name="Hutchinson M.I."/>
            <person name="Powell A.J."/>
            <person name="Barry K."/>
            <person name="Miller A.N."/>
            <person name="Grigoriev I.V."/>
            <person name="Debuchy R."/>
            <person name="Gladieux P."/>
            <person name="Thoren M.H."/>
            <person name="Johannesson H."/>
        </authorList>
    </citation>
    <scope>NUCLEOTIDE SEQUENCE</scope>
    <source>
        <strain evidence="1">CBS 731.68</strain>
    </source>
</reference>
<sequence length="161" mass="18247">MCAPFLCIGGATRFLSWLRLQSRRAVPAMVTGLSVHPILFCGSWWAHRTHARLKNEGWPASACNWDERAAILLRLSCAWRHGVGRMDHFHVVARMWQLSFAWEPRVLTPWFQDFHVHPVGLACSVIGPKAGCHVRHIPSRDAPNWPEKPVELGLERSAENG</sequence>